<feature type="domain" description="BAR" evidence="1">
    <location>
        <begin position="6"/>
        <end position="53"/>
    </location>
</feature>
<dbReference type="GO" id="GO:0005096">
    <property type="term" value="F:GTPase activator activity"/>
    <property type="evidence" value="ECO:0007669"/>
    <property type="project" value="InterPro"/>
</dbReference>
<gene>
    <name evidence="2" type="ORF">GSTENG00032888001</name>
</gene>
<dbReference type="InterPro" id="IPR004148">
    <property type="entry name" value="BAR_dom"/>
</dbReference>
<dbReference type="OrthoDB" id="3183924at2759"/>
<protein>
    <submittedName>
        <fullName evidence="2">Chromosome 18 SCAF15027, whole genome shotgun sequence</fullName>
    </submittedName>
</protein>
<sequence length="60" mass="7110">MGLHPLEFSECYLDSPCFREKIKAHEAELDKTNRFIKELYKDGKNLINATKRECFSFLKL</sequence>
<accession>Q4RKL3</accession>
<dbReference type="InterPro" id="IPR047234">
    <property type="entry name" value="GRAF_fam"/>
</dbReference>
<organism evidence="2">
    <name type="scientific">Tetraodon nigroviridis</name>
    <name type="common">Spotted green pufferfish</name>
    <name type="synonym">Chelonodon nigroviridis</name>
    <dbReference type="NCBI Taxonomy" id="99883"/>
    <lineage>
        <taxon>Eukaryota</taxon>
        <taxon>Metazoa</taxon>
        <taxon>Chordata</taxon>
        <taxon>Craniata</taxon>
        <taxon>Vertebrata</taxon>
        <taxon>Euteleostomi</taxon>
        <taxon>Actinopterygii</taxon>
        <taxon>Neopterygii</taxon>
        <taxon>Teleostei</taxon>
        <taxon>Neoteleostei</taxon>
        <taxon>Acanthomorphata</taxon>
        <taxon>Eupercaria</taxon>
        <taxon>Tetraodontiformes</taxon>
        <taxon>Tetradontoidea</taxon>
        <taxon>Tetraodontidae</taxon>
        <taxon>Tetraodon</taxon>
    </lineage>
</organism>
<dbReference type="GO" id="GO:0005737">
    <property type="term" value="C:cytoplasm"/>
    <property type="evidence" value="ECO:0007669"/>
    <property type="project" value="InterPro"/>
</dbReference>
<dbReference type="SUPFAM" id="SSF103657">
    <property type="entry name" value="BAR/IMD domain-like"/>
    <property type="match status" value="1"/>
</dbReference>
<evidence type="ECO:0000259" key="1">
    <source>
        <dbReference type="Pfam" id="PF16746"/>
    </source>
</evidence>
<reference evidence="2" key="2">
    <citation type="submission" date="2004-02" db="EMBL/GenBank/DDBJ databases">
        <authorList>
            <consortium name="Genoscope"/>
            <consortium name="Whitehead Institute Centre for Genome Research"/>
        </authorList>
    </citation>
    <scope>NUCLEOTIDE SEQUENCE</scope>
</reference>
<proteinExistence type="predicted"/>
<dbReference type="EMBL" id="CAAE01015027">
    <property type="protein sequence ID" value="CAG11069.1"/>
    <property type="molecule type" value="Genomic_DNA"/>
</dbReference>
<dbReference type="Gene3D" id="1.20.1270.60">
    <property type="entry name" value="Arfaptin homology (AH) domain/BAR domain"/>
    <property type="match status" value="1"/>
</dbReference>
<name>Q4RKL3_TETNG</name>
<dbReference type="InterPro" id="IPR027267">
    <property type="entry name" value="AH/BAR_dom_sf"/>
</dbReference>
<dbReference type="PANTHER" id="PTHR12552">
    <property type="entry name" value="OLIGOPHRENIN 1"/>
    <property type="match status" value="1"/>
</dbReference>
<evidence type="ECO:0000313" key="2">
    <source>
        <dbReference type="EMBL" id="CAG11069.1"/>
    </source>
</evidence>
<dbReference type="Pfam" id="PF16746">
    <property type="entry name" value="BAR_3"/>
    <property type="match status" value="1"/>
</dbReference>
<reference evidence="2" key="1">
    <citation type="journal article" date="2004" name="Nature">
        <title>Genome duplication in the teleost fish Tetraodon nigroviridis reveals the early vertebrate proto-karyotype.</title>
        <authorList>
            <person name="Jaillon O."/>
            <person name="Aury J.-M."/>
            <person name="Brunet F."/>
            <person name="Petit J.-L."/>
            <person name="Stange-Thomann N."/>
            <person name="Mauceli E."/>
            <person name="Bouneau L."/>
            <person name="Fischer C."/>
            <person name="Ozouf-Costaz C."/>
            <person name="Bernot A."/>
            <person name="Nicaud S."/>
            <person name="Jaffe D."/>
            <person name="Fisher S."/>
            <person name="Lutfalla G."/>
            <person name="Dossat C."/>
            <person name="Segurens B."/>
            <person name="Dasilva C."/>
            <person name="Salanoubat M."/>
            <person name="Levy M."/>
            <person name="Boudet N."/>
            <person name="Castellano S."/>
            <person name="Anthouard V."/>
            <person name="Jubin C."/>
            <person name="Castelli V."/>
            <person name="Katinka M."/>
            <person name="Vacherie B."/>
            <person name="Biemont C."/>
            <person name="Skalli Z."/>
            <person name="Cattolico L."/>
            <person name="Poulain J."/>
            <person name="De Berardinis V."/>
            <person name="Cruaud C."/>
            <person name="Duprat S."/>
            <person name="Brottier P."/>
            <person name="Coutanceau J.-P."/>
            <person name="Gouzy J."/>
            <person name="Parra G."/>
            <person name="Lardier G."/>
            <person name="Chapple C."/>
            <person name="McKernan K.J."/>
            <person name="McEwan P."/>
            <person name="Bosak S."/>
            <person name="Kellis M."/>
            <person name="Volff J.-N."/>
            <person name="Guigo R."/>
            <person name="Zody M.C."/>
            <person name="Mesirov J."/>
            <person name="Lindblad-Toh K."/>
            <person name="Birren B."/>
            <person name="Nusbaum C."/>
            <person name="Kahn D."/>
            <person name="Robinson-Rechavi M."/>
            <person name="Laudet V."/>
            <person name="Schachter V."/>
            <person name="Quetier F."/>
            <person name="Saurin W."/>
            <person name="Scarpelli C."/>
            <person name="Wincker P."/>
            <person name="Lander E.S."/>
            <person name="Weissenbach J."/>
            <person name="Roest Crollius H."/>
        </authorList>
    </citation>
    <scope>NUCLEOTIDE SEQUENCE [LARGE SCALE GENOMIC DNA]</scope>
</reference>
<dbReference type="AlphaFoldDB" id="Q4RKL3"/>
<dbReference type="KEGG" id="tng:GSTEN00032888G001"/>
<dbReference type="PANTHER" id="PTHR12552:SF5">
    <property type="entry name" value="RHO GTPASE-ACTIVATING PROTEIN 10"/>
    <property type="match status" value="1"/>
</dbReference>